<name>A0AAV6IJH7_9ERIC</name>
<protein>
    <submittedName>
        <fullName evidence="1">Uncharacterized protein</fullName>
    </submittedName>
</protein>
<keyword evidence="2" id="KW-1185">Reference proteome</keyword>
<comment type="caution">
    <text evidence="1">The sequence shown here is derived from an EMBL/GenBank/DDBJ whole genome shotgun (WGS) entry which is preliminary data.</text>
</comment>
<dbReference type="Proteomes" id="UP000823749">
    <property type="component" value="Chromosome 10"/>
</dbReference>
<organism evidence="1 2">
    <name type="scientific">Rhododendron griersonianum</name>
    <dbReference type="NCBI Taxonomy" id="479676"/>
    <lineage>
        <taxon>Eukaryota</taxon>
        <taxon>Viridiplantae</taxon>
        <taxon>Streptophyta</taxon>
        <taxon>Embryophyta</taxon>
        <taxon>Tracheophyta</taxon>
        <taxon>Spermatophyta</taxon>
        <taxon>Magnoliopsida</taxon>
        <taxon>eudicotyledons</taxon>
        <taxon>Gunneridae</taxon>
        <taxon>Pentapetalae</taxon>
        <taxon>asterids</taxon>
        <taxon>Ericales</taxon>
        <taxon>Ericaceae</taxon>
        <taxon>Ericoideae</taxon>
        <taxon>Rhodoreae</taxon>
        <taxon>Rhododendron</taxon>
    </lineage>
</organism>
<evidence type="ECO:0000313" key="1">
    <source>
        <dbReference type="EMBL" id="KAG5527653.1"/>
    </source>
</evidence>
<accession>A0AAV6IJH7</accession>
<reference evidence="1" key="1">
    <citation type="submission" date="2020-08" db="EMBL/GenBank/DDBJ databases">
        <title>Plant Genome Project.</title>
        <authorList>
            <person name="Zhang R.-G."/>
        </authorList>
    </citation>
    <scope>NUCLEOTIDE SEQUENCE</scope>
    <source>
        <strain evidence="1">WSP0</strain>
        <tissue evidence="1">Leaf</tissue>
    </source>
</reference>
<dbReference type="EMBL" id="JACTNZ010000010">
    <property type="protein sequence ID" value="KAG5527653.1"/>
    <property type="molecule type" value="Genomic_DNA"/>
</dbReference>
<proteinExistence type="predicted"/>
<gene>
    <name evidence="1" type="ORF">RHGRI_028545</name>
</gene>
<sequence>MFGYVDAALEGRAAAFKHVATMLENVAAKYVAAMLLTVRASPDHICPREIRTMVDEPKWTFLRCGRSKTNACGLLPSS</sequence>
<dbReference type="AlphaFoldDB" id="A0AAV6IJH7"/>
<evidence type="ECO:0000313" key="2">
    <source>
        <dbReference type="Proteomes" id="UP000823749"/>
    </source>
</evidence>